<evidence type="ECO:0000313" key="1">
    <source>
        <dbReference type="EMBL" id="BBG26346.1"/>
    </source>
</evidence>
<reference evidence="2" key="1">
    <citation type="submission" date="2018-09" db="EMBL/GenBank/DDBJ databases">
        <title>Complete Genome Sequencing of Sulfolobus sp. JCM 16834.</title>
        <authorList>
            <person name="Kato S."/>
            <person name="Itoh T."/>
            <person name="Ohkuma M."/>
        </authorList>
    </citation>
    <scope>NUCLEOTIDE SEQUENCE [LARGE SCALE GENOMIC DNA]</scope>
    <source>
        <strain evidence="2">IC-007</strain>
    </source>
</reference>
<proteinExistence type="predicted"/>
<protein>
    <submittedName>
        <fullName evidence="1">Uncharacterized protein</fullName>
    </submittedName>
</protein>
<organism evidence="1 2">
    <name type="scientific">Sulfuracidifex tepidarius</name>
    <dbReference type="NCBI Taxonomy" id="1294262"/>
    <lineage>
        <taxon>Archaea</taxon>
        <taxon>Thermoproteota</taxon>
        <taxon>Thermoprotei</taxon>
        <taxon>Sulfolobales</taxon>
        <taxon>Sulfolobaceae</taxon>
        <taxon>Sulfuracidifex</taxon>
    </lineage>
</organism>
<gene>
    <name evidence="1" type="ORF">IC007_0854</name>
</gene>
<name>A0A510E1H7_9CREN</name>
<sequence>MVFYFLYMFNGILRREEFRLLLILLFPEFYWASKFFYAISRHLITIQIYFHGSDFGSTGKDGEKSETYFNSLFCIFTINYIL</sequence>
<accession>A0A510E1H7</accession>
<dbReference type="EMBL" id="AP018930">
    <property type="protein sequence ID" value="BBG26346.1"/>
    <property type="molecule type" value="Genomic_DNA"/>
</dbReference>
<dbReference type="AlphaFoldDB" id="A0A510E1H7"/>
<dbReference type="Proteomes" id="UP000325030">
    <property type="component" value="Chromosome"/>
</dbReference>
<evidence type="ECO:0000313" key="2">
    <source>
        <dbReference type="Proteomes" id="UP000325030"/>
    </source>
</evidence>